<dbReference type="Pfam" id="PF04430">
    <property type="entry name" value="DUF498"/>
    <property type="match status" value="1"/>
</dbReference>
<evidence type="ECO:0000313" key="2">
    <source>
        <dbReference type="Proteomes" id="UP001151088"/>
    </source>
</evidence>
<dbReference type="PANTHER" id="PTHR21192:SF2">
    <property type="entry name" value="NADH DEHYDROGENASE [UBIQUINONE] 1 ALPHA SUBCOMPLEX ASSEMBLY FACTOR 3"/>
    <property type="match status" value="1"/>
</dbReference>
<gene>
    <name evidence="1" type="ORF">NVS89_12235</name>
</gene>
<dbReference type="PANTHER" id="PTHR21192">
    <property type="entry name" value="NUCLEAR PROTEIN E3-3"/>
    <property type="match status" value="1"/>
</dbReference>
<dbReference type="SUPFAM" id="SSF64076">
    <property type="entry name" value="MTH938-like"/>
    <property type="match status" value="1"/>
</dbReference>
<keyword evidence="2" id="KW-1185">Reference proteome</keyword>
<dbReference type="RefSeq" id="WP_258733041.1">
    <property type="nucleotide sequence ID" value="NZ_JANTHZ010000005.1"/>
</dbReference>
<dbReference type="Gene3D" id="3.40.1230.10">
    <property type="entry name" value="MTH938-like"/>
    <property type="match status" value="1"/>
</dbReference>
<accession>A0A9X2PFA1</accession>
<dbReference type="Proteomes" id="UP001151088">
    <property type="component" value="Unassembled WGS sequence"/>
</dbReference>
<comment type="caution">
    <text evidence="1">The sequence shown here is derived from an EMBL/GenBank/DDBJ whole genome shotgun (WGS) entry which is preliminary data.</text>
</comment>
<dbReference type="InterPro" id="IPR007523">
    <property type="entry name" value="NDUFAF3/AAMDC"/>
</dbReference>
<organism evidence="1 2">
    <name type="scientific">Ancylobacter mangrovi</name>
    <dbReference type="NCBI Taxonomy" id="2972472"/>
    <lineage>
        <taxon>Bacteria</taxon>
        <taxon>Pseudomonadati</taxon>
        <taxon>Pseudomonadota</taxon>
        <taxon>Alphaproteobacteria</taxon>
        <taxon>Hyphomicrobiales</taxon>
        <taxon>Xanthobacteraceae</taxon>
        <taxon>Ancylobacter</taxon>
    </lineage>
</organism>
<name>A0A9X2PFA1_9HYPH</name>
<protein>
    <submittedName>
        <fullName evidence="1">Mth938-like domain-containing protein</fullName>
    </submittedName>
</protein>
<evidence type="ECO:0000313" key="1">
    <source>
        <dbReference type="EMBL" id="MCS0495871.1"/>
    </source>
</evidence>
<dbReference type="InterPro" id="IPR036748">
    <property type="entry name" value="MTH938-like_sf"/>
</dbReference>
<reference evidence="1" key="1">
    <citation type="submission" date="2022-08" db="EMBL/GenBank/DDBJ databases">
        <authorList>
            <person name="Li F."/>
        </authorList>
    </citation>
    <scope>NUCLEOTIDE SEQUENCE</scope>
    <source>
        <strain evidence="1">MQZ15Z-1</strain>
    </source>
</reference>
<dbReference type="AlphaFoldDB" id="A0A9X2PFA1"/>
<proteinExistence type="predicted"/>
<dbReference type="CDD" id="cd00248">
    <property type="entry name" value="Mth938-like"/>
    <property type="match status" value="1"/>
</dbReference>
<sequence>MATPDAHLPLQVPIDGYGRFAFHFSGMASEGSLLALPSGMHAWAPRVPADIDAGALARVFQQASRIELLLIGTGVDPWAIPDALRWRLRDAGISVDAMPTRAAASTYNVLLAEDRAVAAALLALP</sequence>
<dbReference type="EMBL" id="JANTHZ010000005">
    <property type="protein sequence ID" value="MCS0495871.1"/>
    <property type="molecule type" value="Genomic_DNA"/>
</dbReference>